<dbReference type="EMBL" id="FXYF01000019">
    <property type="protein sequence ID" value="SMX50019.1"/>
    <property type="molecule type" value="Genomic_DNA"/>
</dbReference>
<accession>A0A238L4R9</accession>
<dbReference type="Gene3D" id="3.40.50.300">
    <property type="entry name" value="P-loop containing nucleotide triphosphate hydrolases"/>
    <property type="match status" value="1"/>
</dbReference>
<dbReference type="Proteomes" id="UP000207598">
    <property type="component" value="Unassembled WGS sequence"/>
</dbReference>
<dbReference type="InterPro" id="IPR027417">
    <property type="entry name" value="P-loop_NTPase"/>
</dbReference>
<organism evidence="1 2">
    <name type="scientific">Maliponia aquimaris</name>
    <dbReference type="NCBI Taxonomy" id="1673631"/>
    <lineage>
        <taxon>Bacteria</taxon>
        <taxon>Pseudomonadati</taxon>
        <taxon>Pseudomonadota</taxon>
        <taxon>Alphaproteobacteria</taxon>
        <taxon>Rhodobacterales</taxon>
        <taxon>Paracoccaceae</taxon>
        <taxon>Maliponia</taxon>
    </lineage>
</organism>
<dbReference type="OrthoDB" id="7596739at2"/>
<protein>
    <recommendedName>
        <fullName evidence="3">Sulfotransferase family protein</fullName>
    </recommendedName>
</protein>
<evidence type="ECO:0000313" key="1">
    <source>
        <dbReference type="EMBL" id="SMX50019.1"/>
    </source>
</evidence>
<dbReference type="AlphaFoldDB" id="A0A238L4R9"/>
<dbReference type="SUPFAM" id="SSF52540">
    <property type="entry name" value="P-loop containing nucleoside triphosphate hydrolases"/>
    <property type="match status" value="1"/>
</dbReference>
<proteinExistence type="predicted"/>
<dbReference type="RefSeq" id="WP_141194926.1">
    <property type="nucleotide sequence ID" value="NZ_FXYF01000019.1"/>
</dbReference>
<name>A0A238L4R9_9RHOB</name>
<reference evidence="1 2" key="1">
    <citation type="submission" date="2017-05" db="EMBL/GenBank/DDBJ databases">
        <authorList>
            <person name="Song R."/>
            <person name="Chenine A.L."/>
            <person name="Ruprecht R.M."/>
        </authorList>
    </citation>
    <scope>NUCLEOTIDE SEQUENCE [LARGE SCALE GENOMIC DNA]</scope>
    <source>
        <strain evidence="1 2">CECT 8898</strain>
    </source>
</reference>
<evidence type="ECO:0008006" key="3">
    <source>
        <dbReference type="Google" id="ProtNLM"/>
    </source>
</evidence>
<evidence type="ECO:0000313" key="2">
    <source>
        <dbReference type="Proteomes" id="UP000207598"/>
    </source>
</evidence>
<sequence>MTRLLLHIGMGKAGSTSIQTFLLSNAAALRDAGVLVPETGNHTNHQDIFTYLTGDVKHHDPRLGGPRDDARKTALGEGFWRAALADMQAARPHLVILSCENQFRPFAPEGLARLTGLVAPHFDDIEVCAYLRDPASFFLSYAQQDLKKRPDFMIPSRSYYRDTLEPWMTHGPGPVRCVRFARDVLQGQDAVTDFCLRFAGVDPSGYSQAGMEANTTFSAEGMEIMQRFMRGQIGAPTRYHRQRPQRMKALVEEADRQCPGYARPQLRTDLKPALEARAGDLDWLEKTFGVTFPEIGPPTMPPDEADRQVRALDRVADICDVDPDRLAAVQAEMLRLAAPRRGLLDLFHRRPRS</sequence>
<gene>
    <name evidence="1" type="ORF">MAA8898_04552</name>
</gene>
<keyword evidence="2" id="KW-1185">Reference proteome</keyword>